<sequence>MRAQNRNPSQVTRTSPILMFFGASSGSSSSQAICVSSGDYGNHSPDTHRTETLSTLPSPSHLSVAMVTFQEEGAQMGAPLTLTTALSPGIRRKQLRWQSAVKNVISQQHLSEEVGVEPARRMYVTDEFIDEINQQIRAKASRGMTKRRSSTAARVQPCGEWGQGGRGRQHSTGSAPHYGSDADFFVRWGHAHHGLYLPTLLHTFRSRALETLYQSHSSHQRRSSLLLASVLDATSKLQLLLLYRALPPPEATPEQDNDHALRGWLTGIFMALAATLAMIMLVCKDADTPRCLRYAGLVSWLSQTTQVLGGLAYGLEGDSSWYVMFSLFCTYTMLPLPLLWAICAGTLTSVLHLCVQAITHMHDAHIFTKLLAKGLLYLSMNTAGLFIHYLTDRAQRQAFLETRRCIQGRMKLEQENQRQARTLIACL</sequence>
<keyword evidence="1" id="KW-0547">Nucleotide-binding</keyword>
<reference evidence="6 7" key="1">
    <citation type="submission" date="2024-09" db="EMBL/GenBank/DDBJ databases">
        <title>A chromosome-level genome assembly of Gray's grenadier anchovy, Coilia grayii.</title>
        <authorList>
            <person name="Fu Z."/>
        </authorList>
    </citation>
    <scope>NUCLEOTIDE SEQUENCE [LARGE SCALE GENOMIC DNA]</scope>
    <source>
        <strain evidence="6">G4</strain>
        <tissue evidence="6">Muscle</tissue>
    </source>
</reference>
<evidence type="ECO:0000313" key="6">
    <source>
        <dbReference type="EMBL" id="KAL2082182.1"/>
    </source>
</evidence>
<evidence type="ECO:0000259" key="5">
    <source>
        <dbReference type="Pfam" id="PF16214"/>
    </source>
</evidence>
<feature type="transmembrane region" description="Helical" evidence="4">
    <location>
        <begin position="225"/>
        <end position="243"/>
    </location>
</feature>
<feature type="transmembrane region" description="Helical" evidence="4">
    <location>
        <begin position="370"/>
        <end position="390"/>
    </location>
</feature>
<gene>
    <name evidence="6" type="ORF">ACEWY4_022000</name>
</gene>
<feature type="transmembrane region" description="Helical" evidence="4">
    <location>
        <begin position="294"/>
        <end position="315"/>
    </location>
</feature>
<name>A0ABD1J4X4_9TELE</name>
<dbReference type="Pfam" id="PF16214">
    <property type="entry name" value="AC_N"/>
    <property type="match status" value="1"/>
</dbReference>
<accession>A0ABD1J4X4</accession>
<feature type="transmembrane region" description="Helical" evidence="4">
    <location>
        <begin position="335"/>
        <end position="358"/>
    </location>
</feature>
<keyword evidence="4" id="KW-0812">Transmembrane</keyword>
<organism evidence="6 7">
    <name type="scientific">Coilia grayii</name>
    <name type="common">Gray's grenadier anchovy</name>
    <dbReference type="NCBI Taxonomy" id="363190"/>
    <lineage>
        <taxon>Eukaryota</taxon>
        <taxon>Metazoa</taxon>
        <taxon>Chordata</taxon>
        <taxon>Craniata</taxon>
        <taxon>Vertebrata</taxon>
        <taxon>Euteleostomi</taxon>
        <taxon>Actinopterygii</taxon>
        <taxon>Neopterygii</taxon>
        <taxon>Teleostei</taxon>
        <taxon>Clupei</taxon>
        <taxon>Clupeiformes</taxon>
        <taxon>Clupeoidei</taxon>
        <taxon>Engraulidae</taxon>
        <taxon>Coilinae</taxon>
        <taxon>Coilia</taxon>
    </lineage>
</organism>
<keyword evidence="4" id="KW-1133">Transmembrane helix</keyword>
<dbReference type="PANTHER" id="PTHR45627:SF15">
    <property type="entry name" value="ADENYLATE CYCLASE"/>
    <property type="match status" value="1"/>
</dbReference>
<keyword evidence="7" id="KW-1185">Reference proteome</keyword>
<feature type="region of interest" description="Disordered" evidence="3">
    <location>
        <begin position="139"/>
        <end position="174"/>
    </location>
</feature>
<evidence type="ECO:0000313" key="7">
    <source>
        <dbReference type="Proteomes" id="UP001591681"/>
    </source>
</evidence>
<evidence type="ECO:0000256" key="2">
    <source>
        <dbReference type="ARBA" id="ARBA00023239"/>
    </source>
</evidence>
<protein>
    <recommendedName>
        <fullName evidence="5">Adenylate cyclase N-terminal domain-containing protein</fullName>
    </recommendedName>
</protein>
<dbReference type="AlphaFoldDB" id="A0ABD1J4X4"/>
<feature type="transmembrane region" description="Helical" evidence="4">
    <location>
        <begin position="263"/>
        <end position="282"/>
    </location>
</feature>
<dbReference type="InterPro" id="IPR032628">
    <property type="entry name" value="AC_N"/>
</dbReference>
<dbReference type="GO" id="GO:0000166">
    <property type="term" value="F:nucleotide binding"/>
    <property type="evidence" value="ECO:0007669"/>
    <property type="project" value="UniProtKB-KW"/>
</dbReference>
<evidence type="ECO:0000256" key="3">
    <source>
        <dbReference type="SAM" id="MobiDB-lite"/>
    </source>
</evidence>
<keyword evidence="2" id="KW-0456">Lyase</keyword>
<feature type="domain" description="Adenylate cyclase N-terminal" evidence="5">
    <location>
        <begin position="204"/>
        <end position="426"/>
    </location>
</feature>
<proteinExistence type="predicted"/>
<evidence type="ECO:0000256" key="1">
    <source>
        <dbReference type="ARBA" id="ARBA00022741"/>
    </source>
</evidence>
<dbReference type="Proteomes" id="UP001591681">
    <property type="component" value="Unassembled WGS sequence"/>
</dbReference>
<dbReference type="PANTHER" id="PTHR45627">
    <property type="entry name" value="ADENYLATE CYCLASE TYPE 1"/>
    <property type="match status" value="1"/>
</dbReference>
<comment type="caution">
    <text evidence="6">The sequence shown here is derived from an EMBL/GenBank/DDBJ whole genome shotgun (WGS) entry which is preliminary data.</text>
</comment>
<dbReference type="EMBL" id="JBHFQA010000019">
    <property type="protein sequence ID" value="KAL2082182.1"/>
    <property type="molecule type" value="Genomic_DNA"/>
</dbReference>
<evidence type="ECO:0000256" key="4">
    <source>
        <dbReference type="SAM" id="Phobius"/>
    </source>
</evidence>
<keyword evidence="4" id="KW-0472">Membrane</keyword>
<dbReference type="GO" id="GO:0016829">
    <property type="term" value="F:lyase activity"/>
    <property type="evidence" value="ECO:0007669"/>
    <property type="project" value="UniProtKB-KW"/>
</dbReference>